<dbReference type="GO" id="GO:0043565">
    <property type="term" value="F:sequence-specific DNA binding"/>
    <property type="evidence" value="ECO:0007669"/>
    <property type="project" value="TreeGrafter"/>
</dbReference>
<comment type="caution">
    <text evidence="4">The sequence shown here is derived from an EMBL/GenBank/DDBJ whole genome shotgun (WGS) entry which is preliminary data.</text>
</comment>
<dbReference type="EMBL" id="ACYG01000027">
    <property type="protein sequence ID" value="EEV17345.1"/>
    <property type="molecule type" value="Genomic_DNA"/>
</dbReference>
<dbReference type="eggNOG" id="COG0338">
    <property type="taxonomic scope" value="Bacteria"/>
</dbReference>
<sequence>MAPHQKYIEVFGGALSVFYRKEPSKIEILNDINGDLINLHRIIQTRPQSLNSCINGLLRSREIFYAIKHRTIKPRNKIEAATFFYFQIAASFGAKGDHFAMPKGRSAKNIYRDFCVYSRRLKRATIENLSYEKLIKEYDGEDSLFYLDPPYVGTENYYKTADGFSRQDHESLAEILRSIKGKFMLSYNDCELVRELYKGFNMKELKISYSLNNAAERKNSKELLIMNY</sequence>
<dbReference type="EC" id="2.1.1.72" evidence="4"/>
<evidence type="ECO:0000313" key="5">
    <source>
        <dbReference type="Proteomes" id="UP000005709"/>
    </source>
</evidence>
<dbReference type="Gene3D" id="3.40.50.150">
    <property type="entry name" value="Vaccinia Virus protein VP39"/>
    <property type="match status" value="2"/>
</dbReference>
<dbReference type="Proteomes" id="UP000005709">
    <property type="component" value="Unassembled WGS sequence"/>
</dbReference>
<name>C8PII0_9BACT</name>
<keyword evidence="3" id="KW-0949">S-adenosyl-L-methionine</keyword>
<dbReference type="GO" id="GO:0006298">
    <property type="term" value="P:mismatch repair"/>
    <property type="evidence" value="ECO:0007669"/>
    <property type="project" value="TreeGrafter"/>
</dbReference>
<dbReference type="PANTHER" id="PTHR30481">
    <property type="entry name" value="DNA ADENINE METHYLASE"/>
    <property type="match status" value="1"/>
</dbReference>
<dbReference type="InterPro" id="IPR012263">
    <property type="entry name" value="M_m6A_EcoRV"/>
</dbReference>
<protein>
    <submittedName>
        <fullName evidence="4">DNA adenine methylase</fullName>
        <ecNumber evidence="4">2.1.1.72</ecNumber>
    </submittedName>
</protein>
<proteinExistence type="predicted"/>
<organism evidence="4 5">
    <name type="scientific">Campylobacter gracilis RM3268</name>
    <dbReference type="NCBI Taxonomy" id="553220"/>
    <lineage>
        <taxon>Bacteria</taxon>
        <taxon>Pseudomonadati</taxon>
        <taxon>Campylobacterota</taxon>
        <taxon>Epsilonproteobacteria</taxon>
        <taxon>Campylobacterales</taxon>
        <taxon>Campylobacteraceae</taxon>
        <taxon>Campylobacter</taxon>
    </lineage>
</organism>
<evidence type="ECO:0000256" key="1">
    <source>
        <dbReference type="ARBA" id="ARBA00022603"/>
    </source>
</evidence>
<evidence type="ECO:0000256" key="2">
    <source>
        <dbReference type="ARBA" id="ARBA00022679"/>
    </source>
</evidence>
<dbReference type="PIRSF" id="PIRSF000398">
    <property type="entry name" value="M_m6A_EcoRV"/>
    <property type="match status" value="1"/>
</dbReference>
<dbReference type="GO" id="GO:0032259">
    <property type="term" value="P:methylation"/>
    <property type="evidence" value="ECO:0007669"/>
    <property type="project" value="UniProtKB-KW"/>
</dbReference>
<dbReference type="GO" id="GO:0009307">
    <property type="term" value="P:DNA restriction-modification system"/>
    <property type="evidence" value="ECO:0007669"/>
    <property type="project" value="InterPro"/>
</dbReference>
<dbReference type="GO" id="GO:1904047">
    <property type="term" value="F:S-adenosyl-L-methionine binding"/>
    <property type="evidence" value="ECO:0007669"/>
    <property type="project" value="TreeGrafter"/>
</dbReference>
<dbReference type="InterPro" id="IPR012327">
    <property type="entry name" value="MeTrfase_D12"/>
</dbReference>
<dbReference type="PRINTS" id="PR00505">
    <property type="entry name" value="D12N6MTFRASE"/>
</dbReference>
<dbReference type="Pfam" id="PF02086">
    <property type="entry name" value="MethyltransfD12"/>
    <property type="match status" value="1"/>
</dbReference>
<accession>C8PII0</accession>
<evidence type="ECO:0000313" key="4">
    <source>
        <dbReference type="EMBL" id="EEV17345.1"/>
    </source>
</evidence>
<evidence type="ECO:0000256" key="3">
    <source>
        <dbReference type="ARBA" id="ARBA00022691"/>
    </source>
</evidence>
<dbReference type="GO" id="GO:0009007">
    <property type="term" value="F:site-specific DNA-methyltransferase (adenine-specific) activity"/>
    <property type="evidence" value="ECO:0007669"/>
    <property type="project" value="UniProtKB-EC"/>
</dbReference>
<dbReference type="STRING" id="824.CGRAC_0634"/>
<dbReference type="InterPro" id="IPR029063">
    <property type="entry name" value="SAM-dependent_MTases_sf"/>
</dbReference>
<dbReference type="AlphaFoldDB" id="C8PII0"/>
<keyword evidence="5" id="KW-1185">Reference proteome</keyword>
<dbReference type="SUPFAM" id="SSF53335">
    <property type="entry name" value="S-adenosyl-L-methionine-dependent methyltransferases"/>
    <property type="match status" value="1"/>
</dbReference>
<gene>
    <name evidence="4" type="primary">dam</name>
    <name evidence="4" type="ORF">CAMGR0001_1641</name>
</gene>
<keyword evidence="2 4" id="KW-0808">Transferase</keyword>
<keyword evidence="1 4" id="KW-0489">Methyltransferase</keyword>
<reference evidence="4 5" key="1">
    <citation type="submission" date="2009-07" db="EMBL/GenBank/DDBJ databases">
        <authorList>
            <person name="Madupu R."/>
            <person name="Sebastian Y."/>
            <person name="Durkin A.S."/>
            <person name="Torralba M."/>
            <person name="Methe B."/>
            <person name="Sutton G.G."/>
            <person name="Strausberg R.L."/>
            <person name="Nelson K.E."/>
        </authorList>
    </citation>
    <scope>NUCLEOTIDE SEQUENCE [LARGE SCALE GENOMIC DNA]</scope>
    <source>
        <strain evidence="4 5">RM3268</strain>
    </source>
</reference>